<reference evidence="1" key="2">
    <citation type="submission" date="2015-02" db="UniProtKB">
        <authorList>
            <consortium name="EnsemblMetazoa"/>
        </authorList>
    </citation>
    <scope>IDENTIFICATION</scope>
</reference>
<dbReference type="EMBL" id="AFFK01018251">
    <property type="status" value="NOT_ANNOTATED_CDS"/>
    <property type="molecule type" value="Genomic_DNA"/>
</dbReference>
<dbReference type="Proteomes" id="UP000014500">
    <property type="component" value="Unassembled WGS sequence"/>
</dbReference>
<reference evidence="2" key="1">
    <citation type="submission" date="2011-05" db="EMBL/GenBank/DDBJ databases">
        <authorList>
            <person name="Richards S.R."/>
            <person name="Qu J."/>
            <person name="Jiang H."/>
            <person name="Jhangiani S.N."/>
            <person name="Agravi P."/>
            <person name="Goodspeed R."/>
            <person name="Gross S."/>
            <person name="Mandapat C."/>
            <person name="Jackson L."/>
            <person name="Mathew T."/>
            <person name="Pu L."/>
            <person name="Thornton R."/>
            <person name="Saada N."/>
            <person name="Wilczek-Boney K.B."/>
            <person name="Lee S."/>
            <person name="Kovar C."/>
            <person name="Wu Y."/>
            <person name="Scherer S.E."/>
            <person name="Worley K.C."/>
            <person name="Muzny D.M."/>
            <person name="Gibbs R."/>
        </authorList>
    </citation>
    <scope>NUCLEOTIDE SEQUENCE</scope>
    <source>
        <strain evidence="2">Brora</strain>
    </source>
</reference>
<protein>
    <submittedName>
        <fullName evidence="1">Uncharacterized protein</fullName>
    </submittedName>
</protein>
<dbReference type="HOGENOM" id="CLU_2040976_0_0_1"/>
<dbReference type="AlphaFoldDB" id="T1IQ90"/>
<dbReference type="STRING" id="126957.T1IQ90"/>
<dbReference type="PhylomeDB" id="T1IQ90"/>
<evidence type="ECO:0000313" key="1">
    <source>
        <dbReference type="EnsemblMetazoa" id="SMAR003201-PA"/>
    </source>
</evidence>
<evidence type="ECO:0000313" key="2">
    <source>
        <dbReference type="Proteomes" id="UP000014500"/>
    </source>
</evidence>
<name>T1IQ90_STRMM</name>
<sequence>MEIPFPEKFVFSDVSTWPQWRKRFMRYRDVANLDEKTDAKQVSGLLYCMGDKAEEDTLICDRIAMGIRNRQLCEKMQMIENLTLTKAIDMARQSEQVRRQQADLKPHPEITVTPKIEVDRV</sequence>
<keyword evidence="2" id="KW-1185">Reference proteome</keyword>
<accession>T1IQ90</accession>
<organism evidence="1 2">
    <name type="scientific">Strigamia maritima</name>
    <name type="common">European centipede</name>
    <name type="synonym">Geophilus maritimus</name>
    <dbReference type="NCBI Taxonomy" id="126957"/>
    <lineage>
        <taxon>Eukaryota</taxon>
        <taxon>Metazoa</taxon>
        <taxon>Ecdysozoa</taxon>
        <taxon>Arthropoda</taxon>
        <taxon>Myriapoda</taxon>
        <taxon>Chilopoda</taxon>
        <taxon>Pleurostigmophora</taxon>
        <taxon>Geophilomorpha</taxon>
        <taxon>Linotaeniidae</taxon>
        <taxon>Strigamia</taxon>
    </lineage>
</organism>
<proteinExistence type="predicted"/>
<dbReference type="eggNOG" id="ENOG502T0II">
    <property type="taxonomic scope" value="Eukaryota"/>
</dbReference>
<dbReference type="OMA" id="TLICDRI"/>
<dbReference type="EnsemblMetazoa" id="SMAR003201-RA">
    <property type="protein sequence ID" value="SMAR003201-PA"/>
    <property type="gene ID" value="SMAR003201"/>
</dbReference>